<keyword evidence="14" id="KW-0376">Hydrogen peroxide</keyword>
<dbReference type="PRINTS" id="PR00458">
    <property type="entry name" value="PEROXIDASE"/>
</dbReference>
<dbReference type="PROSITE" id="PS50873">
    <property type="entry name" value="PEROXIDASE_4"/>
    <property type="match status" value="1"/>
</dbReference>
<keyword evidence="17" id="KW-1185">Reference proteome</keyword>
<keyword evidence="7 11" id="KW-0408">Iron</keyword>
<comment type="similarity">
    <text evidence="14">Belongs to the peroxidase family. Classical plant (class III) peroxidase subfamily.</text>
</comment>
<evidence type="ECO:0000256" key="8">
    <source>
        <dbReference type="ARBA" id="ARBA00023157"/>
    </source>
</evidence>
<keyword evidence="4 14" id="KW-0349">Heme</keyword>
<sequence>MILPTPITLDKLVGGDATGFIGDDNGFDGCLASERSTLIEHRFLFQAMPTCRVDRVRFASRNDPTIPAALLRLHYHDCFVRGCDGSVLLDGARRYPPPEKAAPPNISLRGFKLIDNIKRVLEIFCPLTVSCADILALSAREAVVLAGGPNWTVPTGRKDSRMSSAVLAVVSLPQPHFTAAQLKQNFLWHGMSEDEMIILSGAHSIGFARCVTVWDRLYNYNFTMETDPSLNSSYADLLKMRCPRRSWNLRLIMLPLDPVTPFKFDTMYYKNLENGLGLLVSDQVLYDKRAQWQRNQLADEVP</sequence>
<evidence type="ECO:0000256" key="3">
    <source>
        <dbReference type="ARBA" id="ARBA00022559"/>
    </source>
</evidence>
<dbReference type="Pfam" id="PF00141">
    <property type="entry name" value="peroxidase"/>
    <property type="match status" value="1"/>
</dbReference>
<dbReference type="InterPro" id="IPR033905">
    <property type="entry name" value="Secretory_peroxidase"/>
</dbReference>
<feature type="disulfide bond" evidence="13">
    <location>
        <begin position="78"/>
        <end position="83"/>
    </location>
</feature>
<evidence type="ECO:0000256" key="4">
    <source>
        <dbReference type="ARBA" id="ARBA00022617"/>
    </source>
</evidence>
<comment type="cofactor">
    <cofactor evidence="11 14">
        <name>heme b</name>
        <dbReference type="ChEBI" id="CHEBI:60344"/>
    </cofactor>
    <text evidence="11 14">Binds 1 heme b (iron(II)-protoporphyrin IX) group per subunit.</text>
</comment>
<keyword evidence="14" id="KW-0964">Secreted</keyword>
<feature type="binding site" evidence="11">
    <location>
        <position position="257"/>
    </location>
    <ligand>
        <name>Ca(2+)</name>
        <dbReference type="ChEBI" id="CHEBI:29108"/>
        <label>2</label>
    </ligand>
</feature>
<dbReference type="EMBL" id="JACGCM010001064">
    <property type="protein sequence ID" value="KAF6162003.1"/>
    <property type="molecule type" value="Genomic_DNA"/>
</dbReference>
<evidence type="ECO:0000256" key="14">
    <source>
        <dbReference type="RuleBase" id="RU362060"/>
    </source>
</evidence>
<dbReference type="InterPro" id="IPR000823">
    <property type="entry name" value="Peroxidase_pln"/>
</dbReference>
<dbReference type="InterPro" id="IPR002016">
    <property type="entry name" value="Haem_peroxidase"/>
</dbReference>
<dbReference type="SUPFAM" id="SSF48113">
    <property type="entry name" value="Heme-dependent peroxidases"/>
    <property type="match status" value="1"/>
</dbReference>
<comment type="similarity">
    <text evidence="2">Belongs to the peroxidase family. Ascorbate peroxidase subfamily.</text>
</comment>
<dbReference type="GO" id="GO:0005576">
    <property type="term" value="C:extracellular region"/>
    <property type="evidence" value="ECO:0007669"/>
    <property type="project" value="UniProtKB-SubCell"/>
</dbReference>
<dbReference type="EC" id="1.11.1.7" evidence="14"/>
<dbReference type="AlphaFoldDB" id="A0A7J7N4F1"/>
<dbReference type="PROSITE" id="PS00435">
    <property type="entry name" value="PEROXIDASE_1"/>
    <property type="match status" value="1"/>
</dbReference>
<comment type="subcellular location">
    <subcellularLocation>
        <location evidence="14">Secreted</location>
    </subcellularLocation>
</comment>
<feature type="domain" description="Plant heme peroxidase family profile" evidence="15">
    <location>
        <begin position="56"/>
        <end position="302"/>
    </location>
</feature>
<dbReference type="Proteomes" id="UP000541444">
    <property type="component" value="Unassembled WGS sequence"/>
</dbReference>
<dbReference type="PANTHER" id="PTHR31235">
    <property type="entry name" value="PEROXIDASE 25-RELATED"/>
    <property type="match status" value="1"/>
</dbReference>
<name>A0A7J7N4F1_9MAGN</name>
<feature type="binding site" evidence="11">
    <location>
        <position position="260"/>
    </location>
    <ligand>
        <name>Ca(2+)</name>
        <dbReference type="ChEBI" id="CHEBI:29108"/>
        <label>2</label>
    </ligand>
</feature>
<evidence type="ECO:0000256" key="6">
    <source>
        <dbReference type="ARBA" id="ARBA00023002"/>
    </source>
</evidence>
<dbReference type="GO" id="GO:0042744">
    <property type="term" value="P:hydrogen peroxide catabolic process"/>
    <property type="evidence" value="ECO:0007669"/>
    <property type="project" value="UniProtKB-KW"/>
</dbReference>
<dbReference type="Gene3D" id="1.10.520.10">
    <property type="match status" value="1"/>
</dbReference>
<dbReference type="FunFam" id="1.10.420.10:FF:000001">
    <property type="entry name" value="Peroxidase"/>
    <property type="match status" value="1"/>
</dbReference>
<evidence type="ECO:0000313" key="16">
    <source>
        <dbReference type="EMBL" id="KAF6162003.1"/>
    </source>
</evidence>
<evidence type="ECO:0000256" key="11">
    <source>
        <dbReference type="PIRSR" id="PIRSR600823-3"/>
    </source>
</evidence>
<organism evidence="16 17">
    <name type="scientific">Kingdonia uniflora</name>
    <dbReference type="NCBI Taxonomy" id="39325"/>
    <lineage>
        <taxon>Eukaryota</taxon>
        <taxon>Viridiplantae</taxon>
        <taxon>Streptophyta</taxon>
        <taxon>Embryophyta</taxon>
        <taxon>Tracheophyta</taxon>
        <taxon>Spermatophyta</taxon>
        <taxon>Magnoliopsida</taxon>
        <taxon>Ranunculales</taxon>
        <taxon>Circaeasteraceae</taxon>
        <taxon>Kingdonia</taxon>
    </lineage>
</organism>
<feature type="binding site" evidence="11">
    <location>
        <position position="77"/>
    </location>
    <ligand>
        <name>Ca(2+)</name>
        <dbReference type="ChEBI" id="CHEBI:29108"/>
        <label>1</label>
    </ligand>
</feature>
<feature type="binding site" evidence="11">
    <location>
        <position position="80"/>
    </location>
    <ligand>
        <name>Ca(2+)</name>
        <dbReference type="ChEBI" id="CHEBI:29108"/>
        <label>1</label>
    </ligand>
</feature>
<dbReference type="GO" id="GO:0140825">
    <property type="term" value="F:lactoperoxidase activity"/>
    <property type="evidence" value="ECO:0007669"/>
    <property type="project" value="UniProtKB-EC"/>
</dbReference>
<evidence type="ECO:0000256" key="7">
    <source>
        <dbReference type="ARBA" id="ARBA00023004"/>
    </source>
</evidence>
<feature type="site" description="Transition state stabilizer" evidence="12">
    <location>
        <position position="72"/>
    </location>
</feature>
<evidence type="ECO:0000313" key="17">
    <source>
        <dbReference type="Proteomes" id="UP000541444"/>
    </source>
</evidence>
<evidence type="ECO:0000256" key="2">
    <source>
        <dbReference type="ARBA" id="ARBA00006873"/>
    </source>
</evidence>
<dbReference type="GO" id="GO:0046872">
    <property type="term" value="F:metal ion binding"/>
    <property type="evidence" value="ECO:0007669"/>
    <property type="project" value="UniProtKB-UniRule"/>
</dbReference>
<comment type="function">
    <text evidence="14">Removal of H(2)O(2), oxidation of toxic reductants, biosynthesis and degradation of lignin, suberization, auxin catabolism, response to environmental stresses such as wounding, pathogen attack and oxidative stress.</text>
</comment>
<feature type="binding site" evidence="11">
    <location>
        <position position="265"/>
    </location>
    <ligand>
        <name>Ca(2+)</name>
        <dbReference type="ChEBI" id="CHEBI:29108"/>
        <label>2</label>
    </ligand>
</feature>
<gene>
    <name evidence="16" type="ORF">GIB67_021924</name>
</gene>
<keyword evidence="5 11" id="KW-0479">Metal-binding</keyword>
<evidence type="ECO:0000256" key="5">
    <source>
        <dbReference type="ARBA" id="ARBA00022723"/>
    </source>
</evidence>
<proteinExistence type="inferred from homology"/>
<feature type="binding site" description="axial binding residue" evidence="11">
    <location>
        <position position="203"/>
    </location>
    <ligand>
        <name>heme b</name>
        <dbReference type="ChEBI" id="CHEBI:60344"/>
    </ligand>
    <ligandPart>
        <name>Fe</name>
        <dbReference type="ChEBI" id="CHEBI:18248"/>
    </ligandPart>
</feature>
<feature type="binding site" evidence="11">
    <location>
        <position position="84"/>
    </location>
    <ligand>
        <name>Ca(2+)</name>
        <dbReference type="ChEBI" id="CHEBI:29108"/>
        <label>1</label>
    </ligand>
</feature>
<feature type="active site" description="Proton acceptor" evidence="9">
    <location>
        <position position="76"/>
    </location>
</feature>
<evidence type="ECO:0000256" key="1">
    <source>
        <dbReference type="ARBA" id="ARBA00000189"/>
    </source>
</evidence>
<dbReference type="Gene3D" id="1.10.420.10">
    <property type="entry name" value="Peroxidase, domain 2"/>
    <property type="match status" value="1"/>
</dbReference>
<reference evidence="16 17" key="1">
    <citation type="journal article" date="2020" name="IScience">
        <title>Genome Sequencing of the Endangered Kingdonia uniflora (Circaeasteraceae, Ranunculales) Reveals Potential Mechanisms of Evolutionary Specialization.</title>
        <authorList>
            <person name="Sun Y."/>
            <person name="Deng T."/>
            <person name="Zhang A."/>
            <person name="Moore M.J."/>
            <person name="Landis J.B."/>
            <person name="Lin N."/>
            <person name="Zhang H."/>
            <person name="Zhang X."/>
            <person name="Huang J."/>
            <person name="Zhang X."/>
            <person name="Sun H."/>
            <person name="Wang H."/>
        </authorList>
    </citation>
    <scope>NUCLEOTIDE SEQUENCE [LARGE SCALE GENOMIC DNA]</scope>
    <source>
        <strain evidence="16">TB1705</strain>
        <tissue evidence="16">Leaf</tissue>
    </source>
</reference>
<comment type="cofactor">
    <cofactor evidence="11 14">
        <name>Ca(2+)</name>
        <dbReference type="ChEBI" id="CHEBI:29108"/>
    </cofactor>
    <text evidence="11 14">Binds 2 calcium ions per subunit.</text>
</comment>
<feature type="binding site" evidence="11">
    <location>
        <position position="86"/>
    </location>
    <ligand>
        <name>Ca(2+)</name>
        <dbReference type="ChEBI" id="CHEBI:29108"/>
        <label>1</label>
    </ligand>
</feature>
<keyword evidence="8 13" id="KW-1015">Disulfide bond</keyword>
<keyword evidence="11 14" id="KW-0106">Calcium</keyword>
<evidence type="ECO:0000256" key="12">
    <source>
        <dbReference type="PIRSR" id="PIRSR600823-4"/>
    </source>
</evidence>
<evidence type="ECO:0000256" key="10">
    <source>
        <dbReference type="PIRSR" id="PIRSR600823-2"/>
    </source>
</evidence>
<keyword evidence="3 14" id="KW-0575">Peroxidase</keyword>
<dbReference type="GO" id="GO:0020037">
    <property type="term" value="F:heme binding"/>
    <property type="evidence" value="ECO:0007669"/>
    <property type="project" value="UniProtKB-UniRule"/>
</dbReference>
<evidence type="ECO:0000256" key="13">
    <source>
        <dbReference type="PIRSR" id="PIRSR600823-5"/>
    </source>
</evidence>
<accession>A0A7J7N4F1</accession>
<dbReference type="CDD" id="cd00693">
    <property type="entry name" value="secretory_peroxidase"/>
    <property type="match status" value="1"/>
</dbReference>
<dbReference type="OrthoDB" id="2113341at2759"/>
<dbReference type="InterPro" id="IPR019793">
    <property type="entry name" value="Peroxidases_heam-ligand_BS"/>
</dbReference>
<protein>
    <recommendedName>
        <fullName evidence="14">Peroxidase</fullName>
        <ecNumber evidence="14">1.11.1.7</ecNumber>
    </recommendedName>
</protein>
<dbReference type="PRINTS" id="PR00461">
    <property type="entry name" value="PLPEROXIDASE"/>
</dbReference>
<feature type="binding site" evidence="11">
    <location>
        <position position="82"/>
    </location>
    <ligand>
        <name>Ca(2+)</name>
        <dbReference type="ChEBI" id="CHEBI:29108"/>
        <label>1</label>
    </ligand>
</feature>
<comment type="catalytic activity">
    <reaction evidence="1 14">
        <text>2 a phenolic donor + H2O2 = 2 a phenolic radical donor + 2 H2O</text>
        <dbReference type="Rhea" id="RHEA:56136"/>
        <dbReference type="ChEBI" id="CHEBI:15377"/>
        <dbReference type="ChEBI" id="CHEBI:16240"/>
        <dbReference type="ChEBI" id="CHEBI:139520"/>
        <dbReference type="ChEBI" id="CHEBI:139521"/>
        <dbReference type="EC" id="1.11.1.7"/>
    </reaction>
</comment>
<feature type="binding site" evidence="11">
    <location>
        <position position="99"/>
    </location>
    <ligand>
        <name>Ca(2+)</name>
        <dbReference type="ChEBI" id="CHEBI:29108"/>
        <label>1</label>
    </ligand>
</feature>
<dbReference type="InterPro" id="IPR010255">
    <property type="entry name" value="Haem_peroxidase_sf"/>
</dbReference>
<feature type="disulfide bond" evidence="13">
    <location>
        <begin position="210"/>
        <end position="242"/>
    </location>
</feature>
<comment type="caution">
    <text evidence="16">The sequence shown here is derived from an EMBL/GenBank/DDBJ whole genome shotgun (WGS) entry which is preliminary data.</text>
</comment>
<dbReference type="GO" id="GO:0006979">
    <property type="term" value="P:response to oxidative stress"/>
    <property type="evidence" value="ECO:0007669"/>
    <property type="project" value="UniProtKB-UniRule"/>
</dbReference>
<evidence type="ECO:0000256" key="9">
    <source>
        <dbReference type="PIRSR" id="PIRSR600823-1"/>
    </source>
</evidence>
<keyword evidence="6 14" id="KW-0560">Oxidoreductase</keyword>
<feature type="binding site" evidence="10">
    <location>
        <position position="173"/>
    </location>
    <ligand>
        <name>substrate</name>
    </ligand>
</feature>
<evidence type="ECO:0000259" key="15">
    <source>
        <dbReference type="PROSITE" id="PS50873"/>
    </source>
</evidence>